<evidence type="ECO:0000256" key="4">
    <source>
        <dbReference type="ARBA" id="ARBA00022723"/>
    </source>
</evidence>
<evidence type="ECO:0000256" key="9">
    <source>
        <dbReference type="ARBA" id="ARBA00023242"/>
    </source>
</evidence>
<feature type="compositionally biased region" description="Low complexity" evidence="11">
    <location>
        <begin position="65"/>
        <end position="81"/>
    </location>
</feature>
<evidence type="ECO:0000313" key="13">
    <source>
        <dbReference type="EMBL" id="KAK3926715.1"/>
    </source>
</evidence>
<feature type="domain" description="C2H2-type" evidence="12">
    <location>
        <begin position="376"/>
        <end position="405"/>
    </location>
</feature>
<feature type="region of interest" description="Disordered" evidence="11">
    <location>
        <begin position="54"/>
        <end position="81"/>
    </location>
</feature>
<dbReference type="InterPro" id="IPR036236">
    <property type="entry name" value="Znf_C2H2_sf"/>
</dbReference>
<keyword evidence="9" id="KW-0539">Nucleus</keyword>
<evidence type="ECO:0000256" key="1">
    <source>
        <dbReference type="ARBA" id="ARBA00004123"/>
    </source>
</evidence>
<comment type="subcellular location">
    <subcellularLocation>
        <location evidence="1">Nucleus</location>
    </subcellularLocation>
</comment>
<evidence type="ECO:0000256" key="11">
    <source>
        <dbReference type="SAM" id="MobiDB-lite"/>
    </source>
</evidence>
<dbReference type="InterPro" id="IPR056436">
    <property type="entry name" value="Znf-C2H2_ZIC1-5/GLI1-3-like"/>
</dbReference>
<proteinExistence type="inferred from homology"/>
<dbReference type="PANTHER" id="PTHR45718:SF4">
    <property type="entry name" value="TRANSCRIPTIONAL ACTIVATOR CUBITUS INTERRUPTUS"/>
    <property type="match status" value="1"/>
</dbReference>
<reference evidence="13" key="1">
    <citation type="submission" date="2021-07" db="EMBL/GenBank/DDBJ databases">
        <authorList>
            <person name="Catto M.A."/>
            <person name="Jacobson A."/>
            <person name="Kennedy G."/>
            <person name="Labadie P."/>
            <person name="Hunt B.G."/>
            <person name="Srinivasan R."/>
        </authorList>
    </citation>
    <scope>NUCLEOTIDE SEQUENCE</scope>
    <source>
        <strain evidence="13">PL_HMW_Pooled</strain>
        <tissue evidence="13">Head</tissue>
    </source>
</reference>
<dbReference type="InterPro" id="IPR041643">
    <property type="entry name" value="Znf_ZIC"/>
</dbReference>
<dbReference type="AlphaFoldDB" id="A0AAE1HTZ0"/>
<feature type="compositionally biased region" description="Basic residues" evidence="11">
    <location>
        <begin position="206"/>
        <end position="216"/>
    </location>
</feature>
<dbReference type="PROSITE" id="PS00244">
    <property type="entry name" value="REACTION_CENTER"/>
    <property type="match status" value="1"/>
</dbReference>
<evidence type="ECO:0000256" key="8">
    <source>
        <dbReference type="ARBA" id="ARBA00023125"/>
    </source>
</evidence>
<dbReference type="SMART" id="SM00355">
    <property type="entry name" value="ZnF_C2H2"/>
    <property type="match status" value="3"/>
</dbReference>
<dbReference type="InterPro" id="IPR043359">
    <property type="entry name" value="GLI-like"/>
</dbReference>
<dbReference type="Proteomes" id="UP001219518">
    <property type="component" value="Unassembled WGS sequence"/>
</dbReference>
<dbReference type="GO" id="GO:0008270">
    <property type="term" value="F:zinc ion binding"/>
    <property type="evidence" value="ECO:0007669"/>
    <property type="project" value="UniProtKB-KW"/>
</dbReference>
<dbReference type="Pfam" id="PF18366">
    <property type="entry name" value="zf_ZIC"/>
    <property type="match status" value="1"/>
</dbReference>
<dbReference type="Pfam" id="PF23561">
    <property type="entry name" value="zf-C2H2_15"/>
    <property type="match status" value="1"/>
</dbReference>
<feature type="region of interest" description="Disordered" evidence="11">
    <location>
        <begin position="193"/>
        <end position="217"/>
    </location>
</feature>
<feature type="compositionally biased region" description="Pro residues" evidence="11">
    <location>
        <begin position="11"/>
        <end position="21"/>
    </location>
</feature>
<dbReference type="PROSITE" id="PS50157">
    <property type="entry name" value="ZINC_FINGER_C2H2_2"/>
    <property type="match status" value="2"/>
</dbReference>
<gene>
    <name evidence="13" type="ORF">KUF71_015051</name>
</gene>
<evidence type="ECO:0000256" key="5">
    <source>
        <dbReference type="ARBA" id="ARBA00022737"/>
    </source>
</evidence>
<dbReference type="Pfam" id="PF00096">
    <property type="entry name" value="zf-C2H2"/>
    <property type="match status" value="1"/>
</dbReference>
<evidence type="ECO:0000256" key="2">
    <source>
        <dbReference type="ARBA" id="ARBA00010831"/>
    </source>
</evidence>
<keyword evidence="14" id="KW-1185">Reference proteome</keyword>
<dbReference type="FunFam" id="3.30.160.60:FF:000035">
    <property type="entry name" value="Zinc finger protein ZIC 1"/>
    <property type="match status" value="1"/>
</dbReference>
<keyword evidence="7" id="KW-0862">Zinc</keyword>
<dbReference type="InterPro" id="IPR055265">
    <property type="entry name" value="Photo_RC_L/M_CS"/>
</dbReference>
<evidence type="ECO:0000259" key="12">
    <source>
        <dbReference type="PROSITE" id="PS50157"/>
    </source>
</evidence>
<keyword evidence="6 10" id="KW-0863">Zinc-finger</keyword>
<keyword evidence="4" id="KW-0479">Metal-binding</keyword>
<dbReference type="InterPro" id="IPR013087">
    <property type="entry name" value="Znf_C2H2_type"/>
</dbReference>
<reference evidence="13" key="2">
    <citation type="journal article" date="2023" name="BMC Genomics">
        <title>Pest status, molecular evolution, and epigenetic factors derived from the genome assembly of Frankliniella fusca, a thysanopteran phytovirus vector.</title>
        <authorList>
            <person name="Catto M.A."/>
            <person name="Labadie P.E."/>
            <person name="Jacobson A.L."/>
            <person name="Kennedy G.G."/>
            <person name="Srinivasan R."/>
            <person name="Hunt B.G."/>
        </authorList>
    </citation>
    <scope>NUCLEOTIDE SEQUENCE</scope>
    <source>
        <strain evidence="13">PL_HMW_Pooled</strain>
    </source>
</reference>
<dbReference type="PROSITE" id="PS00028">
    <property type="entry name" value="ZINC_FINGER_C2H2_1"/>
    <property type="match status" value="1"/>
</dbReference>
<evidence type="ECO:0000256" key="10">
    <source>
        <dbReference type="PROSITE-ProRule" id="PRU00042"/>
    </source>
</evidence>
<keyword evidence="3" id="KW-0217">Developmental protein</keyword>
<dbReference type="FunFam" id="3.30.160.60:FF:000050">
    <property type="entry name" value="zinc finger protein ZIC 1"/>
    <property type="match status" value="1"/>
</dbReference>
<evidence type="ECO:0000313" key="14">
    <source>
        <dbReference type="Proteomes" id="UP001219518"/>
    </source>
</evidence>
<feature type="region of interest" description="Disordered" evidence="11">
    <location>
        <begin position="1"/>
        <end position="25"/>
    </location>
</feature>
<evidence type="ECO:0000256" key="3">
    <source>
        <dbReference type="ARBA" id="ARBA00022473"/>
    </source>
</evidence>
<sequence length="500" mass="54472">MNQWHAYKTPHAPPLRPPEAPRAPAMLNSLMDSGAAHAGTLGGHHHTAHHLASMGLKMSPPPMEPATSTPSSTPSSSSAAAAAAAAAAAGAMPPDHFQSPTYGHQIPHPGYAARDFLLRREHHEFGGGAAGAGGDPTAAMLFPTALHHQCCHKSGKSVKCQGFEKLSGISGKCQEIGAKCQEKWAQAKDNHLTGHHHQSLTNHPHLNPHHHHHHQMRLAAAGMDAMYHRDPHAHSAYHHHHHHQTSPYHPAAVSAVSAVSAMTAHHAAAVSAVSSAVSAMSPHHHGAFFRYMRQPVRQEMSCQWVEPDAPPPRKQCGKLFNSMHEIVTHLTVEHVGGPECTTHACFWASCPRNGRPFKAKYKLVNHIRVHTGEKPFPCPFPGCGKVFARSENLKIHKRTHTDSFPFAAQSFEMIRFASAAAWCISSVSCPARGEEGWLIALGPLLFGERERRAARLGDITMTCTRRPAWAWPGVPPIGMQQEEQSEEGRRCAVQIMRNLM</sequence>
<evidence type="ECO:0000256" key="6">
    <source>
        <dbReference type="ARBA" id="ARBA00022771"/>
    </source>
</evidence>
<comment type="caution">
    <text evidence="13">The sequence shown here is derived from an EMBL/GenBank/DDBJ whole genome shotgun (WGS) entry which is preliminary data.</text>
</comment>
<feature type="domain" description="C2H2-type" evidence="12">
    <location>
        <begin position="348"/>
        <end position="375"/>
    </location>
</feature>
<comment type="similarity">
    <text evidence="2">Belongs to the GLI C2H2-type zinc-finger protein family.</text>
</comment>
<dbReference type="PANTHER" id="PTHR45718">
    <property type="entry name" value="TRANSCRIPTIONAL ACTIVATOR CUBITUS INTERRUPTUS"/>
    <property type="match status" value="1"/>
</dbReference>
<keyword evidence="8" id="KW-0238">DNA-binding</keyword>
<accession>A0AAE1HTZ0</accession>
<organism evidence="13 14">
    <name type="scientific">Frankliniella fusca</name>
    <dbReference type="NCBI Taxonomy" id="407009"/>
    <lineage>
        <taxon>Eukaryota</taxon>
        <taxon>Metazoa</taxon>
        <taxon>Ecdysozoa</taxon>
        <taxon>Arthropoda</taxon>
        <taxon>Hexapoda</taxon>
        <taxon>Insecta</taxon>
        <taxon>Pterygota</taxon>
        <taxon>Neoptera</taxon>
        <taxon>Paraneoptera</taxon>
        <taxon>Thysanoptera</taxon>
        <taxon>Terebrantia</taxon>
        <taxon>Thripoidea</taxon>
        <taxon>Thripidae</taxon>
        <taxon>Frankliniella</taxon>
    </lineage>
</organism>
<dbReference type="SUPFAM" id="SSF57667">
    <property type="entry name" value="beta-beta-alpha zinc fingers"/>
    <property type="match status" value="1"/>
</dbReference>
<dbReference type="GO" id="GO:0005634">
    <property type="term" value="C:nucleus"/>
    <property type="evidence" value="ECO:0007669"/>
    <property type="project" value="UniProtKB-SubCell"/>
</dbReference>
<evidence type="ECO:0000256" key="7">
    <source>
        <dbReference type="ARBA" id="ARBA00022833"/>
    </source>
</evidence>
<dbReference type="GO" id="GO:0000981">
    <property type="term" value="F:DNA-binding transcription factor activity, RNA polymerase II-specific"/>
    <property type="evidence" value="ECO:0007669"/>
    <property type="project" value="TreeGrafter"/>
</dbReference>
<dbReference type="Gene3D" id="3.30.160.60">
    <property type="entry name" value="Classic Zinc Finger"/>
    <property type="match status" value="2"/>
</dbReference>
<name>A0AAE1HTZ0_9NEOP</name>
<protein>
    <submittedName>
        <fullName evidence="13">Zinc finger protein ZIC 4</fullName>
    </submittedName>
</protein>
<dbReference type="EMBL" id="JAHWGI010001270">
    <property type="protein sequence ID" value="KAK3926715.1"/>
    <property type="molecule type" value="Genomic_DNA"/>
</dbReference>
<dbReference type="GO" id="GO:0000978">
    <property type="term" value="F:RNA polymerase II cis-regulatory region sequence-specific DNA binding"/>
    <property type="evidence" value="ECO:0007669"/>
    <property type="project" value="TreeGrafter"/>
</dbReference>
<keyword evidence="5" id="KW-0677">Repeat</keyword>